<dbReference type="EMBL" id="CP120682">
    <property type="protein sequence ID" value="WKN37774.1"/>
    <property type="molecule type" value="Genomic_DNA"/>
</dbReference>
<sequence length="328" mass="37261">MMRKRAIRVVISGIILVLLGAILFGKKELFYFLAPTHRVDASVLVVEGWISEEALQQVLDELDQHSYDQIIVTSVAYEPVFRMYSQGALVFQIREKEQPTRSFQTLKVRSCGASAGGIQAHAKVRVNSTLIGEFTASSYPDWYAFPLPDTLSVDSVSIIYDNNQRIGKEDRDLYVFGIQLDSLWASARHPSVHYDRNKVDGKDVLRTDYSGSAEEASAFLIKHGVDRHRLHTLTAPRVDYERTYASVLEVKKFLPDSVTAINVFSESVHSRRSWLVYQKTLDDSFNVGIIAAASPHELPDSWWVQSGSRNYVLLQLAKYLYARFLFYP</sequence>
<reference evidence="1" key="1">
    <citation type="journal article" date="2023" name="Comput. Struct. Biotechnol. J.">
        <title>Discovery of a novel marine Bacteroidetes with a rich repertoire of carbohydrate-active enzymes.</title>
        <authorList>
            <person name="Chen B."/>
            <person name="Liu G."/>
            <person name="Chen Q."/>
            <person name="Wang H."/>
            <person name="Liu L."/>
            <person name="Tang K."/>
        </authorList>
    </citation>
    <scope>NUCLEOTIDE SEQUENCE</scope>
    <source>
        <strain evidence="1">TK19036</strain>
    </source>
</reference>
<dbReference type="AlphaFoldDB" id="A0AA49GPZ4"/>
<organism evidence="1">
    <name type="scientific">Roseihalotalea indica</name>
    <dbReference type="NCBI Taxonomy" id="2867963"/>
    <lineage>
        <taxon>Bacteria</taxon>
        <taxon>Pseudomonadati</taxon>
        <taxon>Bacteroidota</taxon>
        <taxon>Cytophagia</taxon>
        <taxon>Cytophagales</taxon>
        <taxon>Catalimonadaceae</taxon>
        <taxon>Roseihalotalea</taxon>
    </lineage>
</organism>
<accession>A0AA49GPZ4</accession>
<proteinExistence type="predicted"/>
<evidence type="ECO:0000313" key="1">
    <source>
        <dbReference type="EMBL" id="WKN37774.1"/>
    </source>
</evidence>
<gene>
    <name evidence="1" type="ORF">K4G66_03505</name>
</gene>
<name>A0AA49GPZ4_9BACT</name>
<reference evidence="1" key="2">
    <citation type="journal article" date="2024" name="Antonie Van Leeuwenhoek">
        <title>Roseihalotalea indica gen. nov., sp. nov., a halophilic Bacteroidetes from mesopelagic Southwest Indian Ocean with higher carbohydrate metabolic potential.</title>
        <authorList>
            <person name="Chen B."/>
            <person name="Zhang M."/>
            <person name="Lin D."/>
            <person name="Ye J."/>
            <person name="Tang K."/>
        </authorList>
    </citation>
    <scope>NUCLEOTIDE SEQUENCE</scope>
    <source>
        <strain evidence="1">TK19036</strain>
    </source>
</reference>
<protein>
    <submittedName>
        <fullName evidence="1">Carbohydrate-binding domain-containing protein</fullName>
    </submittedName>
</protein>
<dbReference type="Gene3D" id="2.60.60.40">
    <property type="match status" value="1"/>
</dbReference>